<feature type="region of interest" description="Disordered" evidence="1">
    <location>
        <begin position="29"/>
        <end position="96"/>
    </location>
</feature>
<accession>A0AAV7PC42</accession>
<proteinExistence type="predicted"/>
<name>A0AAV7PC42_PLEWA</name>
<protein>
    <submittedName>
        <fullName evidence="2">Uncharacterized protein</fullName>
    </submittedName>
</protein>
<dbReference type="Proteomes" id="UP001066276">
    <property type="component" value="Chromosome 7"/>
</dbReference>
<reference evidence="2" key="1">
    <citation type="journal article" date="2022" name="bioRxiv">
        <title>Sequencing and chromosome-scale assembly of the giantPleurodeles waltlgenome.</title>
        <authorList>
            <person name="Brown T."/>
            <person name="Elewa A."/>
            <person name="Iarovenko S."/>
            <person name="Subramanian E."/>
            <person name="Araus A.J."/>
            <person name="Petzold A."/>
            <person name="Susuki M."/>
            <person name="Suzuki K.-i.T."/>
            <person name="Hayashi T."/>
            <person name="Toyoda A."/>
            <person name="Oliveira C."/>
            <person name="Osipova E."/>
            <person name="Leigh N.D."/>
            <person name="Simon A."/>
            <person name="Yun M.H."/>
        </authorList>
    </citation>
    <scope>NUCLEOTIDE SEQUENCE</scope>
    <source>
        <strain evidence="2">20211129_DDA</strain>
        <tissue evidence="2">Liver</tissue>
    </source>
</reference>
<evidence type="ECO:0000256" key="1">
    <source>
        <dbReference type="SAM" id="MobiDB-lite"/>
    </source>
</evidence>
<sequence>MASNQNNVGKRKGRDPELSQLLKLVLAKLGSGDSDSGNSTSDGENSCAESDRPRRSHVPPRAAFPPVKRRNKRQVPSAQQPSVSPSATTLPAQSPTADTLIVSEGATSEVPPVEQRTGPTTEQGVLAILTDIRKSLSKLSAPSAVPVVQAPSPVQAAVPIAPLPVLQGQGSSTAQIPLQDVTTQVLLAVSQLLASINTSATPAPPTTPWASNDSLKNSVAELKRQVEAIAAACSTTSVPSEVAGLSVTPAPGVQPLAPNSIQKSKVTEINNNMSGGGTTVMGAGQDTTLSRPESLLYKYLLFYIAKFNYQP</sequence>
<keyword evidence="3" id="KW-1185">Reference proteome</keyword>
<feature type="compositionally biased region" description="Low complexity" evidence="1">
    <location>
        <begin position="74"/>
        <end position="87"/>
    </location>
</feature>
<gene>
    <name evidence="2" type="ORF">NDU88_004303</name>
</gene>
<evidence type="ECO:0000313" key="3">
    <source>
        <dbReference type="Proteomes" id="UP001066276"/>
    </source>
</evidence>
<dbReference type="AlphaFoldDB" id="A0AAV7PC42"/>
<dbReference type="EMBL" id="JANPWB010000011">
    <property type="protein sequence ID" value="KAJ1125888.1"/>
    <property type="molecule type" value="Genomic_DNA"/>
</dbReference>
<organism evidence="2 3">
    <name type="scientific">Pleurodeles waltl</name>
    <name type="common">Iberian ribbed newt</name>
    <dbReference type="NCBI Taxonomy" id="8319"/>
    <lineage>
        <taxon>Eukaryota</taxon>
        <taxon>Metazoa</taxon>
        <taxon>Chordata</taxon>
        <taxon>Craniata</taxon>
        <taxon>Vertebrata</taxon>
        <taxon>Euteleostomi</taxon>
        <taxon>Amphibia</taxon>
        <taxon>Batrachia</taxon>
        <taxon>Caudata</taxon>
        <taxon>Salamandroidea</taxon>
        <taxon>Salamandridae</taxon>
        <taxon>Pleurodelinae</taxon>
        <taxon>Pleurodeles</taxon>
    </lineage>
</organism>
<feature type="region of interest" description="Disordered" evidence="1">
    <location>
        <begin position="103"/>
        <end position="122"/>
    </location>
</feature>
<evidence type="ECO:0000313" key="2">
    <source>
        <dbReference type="EMBL" id="KAJ1125888.1"/>
    </source>
</evidence>
<comment type="caution">
    <text evidence="2">The sequence shown here is derived from an EMBL/GenBank/DDBJ whole genome shotgun (WGS) entry which is preliminary data.</text>
</comment>
<feature type="compositionally biased region" description="Low complexity" evidence="1">
    <location>
        <begin position="29"/>
        <end position="46"/>
    </location>
</feature>